<dbReference type="AlphaFoldDB" id="A0A9W9D2J5"/>
<evidence type="ECO:0000313" key="3">
    <source>
        <dbReference type="EMBL" id="KAJ4397579.1"/>
    </source>
</evidence>
<evidence type="ECO:0000313" key="4">
    <source>
        <dbReference type="Proteomes" id="UP001140453"/>
    </source>
</evidence>
<dbReference type="PANTHER" id="PTHR33112">
    <property type="entry name" value="DOMAIN PROTEIN, PUTATIVE-RELATED"/>
    <property type="match status" value="1"/>
</dbReference>
<feature type="domain" description="Heterokaryon incompatibility" evidence="2">
    <location>
        <begin position="93"/>
        <end position="254"/>
    </location>
</feature>
<name>A0A9W9D2J5_9PEZI</name>
<dbReference type="Pfam" id="PF06985">
    <property type="entry name" value="HET"/>
    <property type="match status" value="1"/>
</dbReference>
<sequence length="640" mass="71507">MRPSKSSTSTQPVIPSPNATTRSTETTELIRSWIQACKGHTLCQYRRSKGSSPFYPTRLISLPPENSDRIHLVTGAQLRAEQLSAGSTTGVEYVALSHCWGPPAIASKILQLRKNNFEDLRGSIPFFELPATFQHAIQATLDLGFRYLWIDSLCIIQDDDEDFAREAPTMGFLYANAVCTISATASENPLMGLWGSTDLVGDCVIGADYKITGGLMSFAVIRPPILPEWESLDKDFEVEVEAAPATQRGWIFQESILSKCVLHYVNGLILFECNTMRASNLQPTGIQHRQNPNFTADGNLESFVGSRRLASGLPMITPLATAHIGRSGGGQSSRGTSTYPPLHGVSTMNNVTQQAKEENLQSLSALTGMRGSFQLVMRSTGQTPAEKMEFHQRWYEMIEQYSSRQLTHDTDRMMAISGVAEFIQSRTLPGRTFWAGLWSDCIIYNLLWLRAPENDLKDRPARVVSTWSWVSVDGKVTHRLKEATSTTGADEGKIKPKYRAPMSFQSNWDELSPLIQDVSVTVIRNPTEPDVHDGIIHNARLELSCWELVDLDTIPTEGLFKSFDVQSSMEETLYLLPVLSFINPKVKPVDSSTQVDGLILRQLSIESDTFERVGYFWAFDEDITDRFLKRQEVPTSIFIV</sequence>
<proteinExistence type="predicted"/>
<evidence type="ECO:0000256" key="1">
    <source>
        <dbReference type="SAM" id="MobiDB-lite"/>
    </source>
</evidence>
<reference evidence="3" key="1">
    <citation type="submission" date="2022-10" db="EMBL/GenBank/DDBJ databases">
        <title>Tapping the CABI collections for fungal endophytes: first genome assemblies for Collariella, Neodidymelliopsis, Ascochyta clinopodiicola, Didymella pomorum, Didymosphaeria variabile, Neocosmospora piperis and Neocucurbitaria cava.</title>
        <authorList>
            <person name="Hill R."/>
        </authorList>
    </citation>
    <scope>NUCLEOTIDE SEQUENCE</scope>
    <source>
        <strain evidence="3">IMI 355082</strain>
    </source>
</reference>
<accession>A0A9W9D2J5</accession>
<evidence type="ECO:0000259" key="2">
    <source>
        <dbReference type="Pfam" id="PF06985"/>
    </source>
</evidence>
<dbReference type="OrthoDB" id="3789824at2759"/>
<organism evidence="3 4">
    <name type="scientific">Gnomoniopsis smithogilvyi</name>
    <dbReference type="NCBI Taxonomy" id="1191159"/>
    <lineage>
        <taxon>Eukaryota</taxon>
        <taxon>Fungi</taxon>
        <taxon>Dikarya</taxon>
        <taxon>Ascomycota</taxon>
        <taxon>Pezizomycotina</taxon>
        <taxon>Sordariomycetes</taxon>
        <taxon>Sordariomycetidae</taxon>
        <taxon>Diaporthales</taxon>
        <taxon>Gnomoniaceae</taxon>
        <taxon>Gnomoniopsis</taxon>
    </lineage>
</organism>
<comment type="caution">
    <text evidence="3">The sequence shown here is derived from an EMBL/GenBank/DDBJ whole genome shotgun (WGS) entry which is preliminary data.</text>
</comment>
<dbReference type="Proteomes" id="UP001140453">
    <property type="component" value="Unassembled WGS sequence"/>
</dbReference>
<dbReference type="PANTHER" id="PTHR33112:SF16">
    <property type="entry name" value="HETEROKARYON INCOMPATIBILITY DOMAIN-CONTAINING PROTEIN"/>
    <property type="match status" value="1"/>
</dbReference>
<dbReference type="InterPro" id="IPR010730">
    <property type="entry name" value="HET"/>
</dbReference>
<protein>
    <recommendedName>
        <fullName evidence="2">Heterokaryon incompatibility domain-containing protein</fullName>
    </recommendedName>
</protein>
<keyword evidence="4" id="KW-1185">Reference proteome</keyword>
<dbReference type="EMBL" id="JAPEVB010000001">
    <property type="protein sequence ID" value="KAJ4397579.1"/>
    <property type="molecule type" value="Genomic_DNA"/>
</dbReference>
<feature type="region of interest" description="Disordered" evidence="1">
    <location>
        <begin position="1"/>
        <end position="25"/>
    </location>
</feature>
<gene>
    <name evidence="3" type="ORF">N0V93_001811</name>
</gene>